<dbReference type="PANTHER" id="PTHR30471:SF3">
    <property type="entry name" value="UPF0758 PROTEIN YEES-RELATED"/>
    <property type="match status" value="1"/>
</dbReference>
<sequence length="159" mass="18083">MKSNSKKKKSKKNKINEIKVSYKEYIKASHWQKISSSKSAGRLLYEDWNKDTIELHENFKVVLLNNSNKVKGIYELSQGGITGTLIDLRILFAVVLKTLSVAIILCHNHPSGNLKPSVQDKYITNKIKKAAKMFDVKVLDHIIMAPNGDYFSFSDNELL</sequence>
<keyword evidence="4" id="KW-0862">Zinc</keyword>
<evidence type="ECO:0000313" key="8">
    <source>
        <dbReference type="Proteomes" id="UP001176891"/>
    </source>
</evidence>
<dbReference type="PROSITE" id="PS50249">
    <property type="entry name" value="MPN"/>
    <property type="match status" value="1"/>
</dbReference>
<evidence type="ECO:0000259" key="6">
    <source>
        <dbReference type="PROSITE" id="PS50249"/>
    </source>
</evidence>
<gene>
    <name evidence="7" type="ORF">Q4Q39_01860</name>
</gene>
<keyword evidence="3" id="KW-0378">Hydrolase</keyword>
<protein>
    <submittedName>
        <fullName evidence="7">JAB domain-containing protein</fullName>
    </submittedName>
</protein>
<dbReference type="InterPro" id="IPR001405">
    <property type="entry name" value="UPF0758"/>
</dbReference>
<evidence type="ECO:0000256" key="1">
    <source>
        <dbReference type="ARBA" id="ARBA00022670"/>
    </source>
</evidence>
<keyword evidence="8" id="KW-1185">Reference proteome</keyword>
<proteinExistence type="predicted"/>
<accession>A0ABT8WXB5</accession>
<comment type="caution">
    <text evidence="7">The sequence shown here is derived from an EMBL/GenBank/DDBJ whole genome shotgun (WGS) entry which is preliminary data.</text>
</comment>
<name>A0ABT8WXB5_9FLAO</name>
<keyword evidence="1" id="KW-0645">Protease</keyword>
<dbReference type="PANTHER" id="PTHR30471">
    <property type="entry name" value="DNA REPAIR PROTEIN RADC"/>
    <property type="match status" value="1"/>
</dbReference>
<evidence type="ECO:0000256" key="5">
    <source>
        <dbReference type="ARBA" id="ARBA00023049"/>
    </source>
</evidence>
<feature type="domain" description="MPN" evidence="6">
    <location>
        <begin position="32"/>
        <end position="159"/>
    </location>
</feature>
<dbReference type="EMBL" id="JAUOEM010000001">
    <property type="protein sequence ID" value="MDO5986137.1"/>
    <property type="molecule type" value="Genomic_DNA"/>
</dbReference>
<dbReference type="RefSeq" id="WP_303280657.1">
    <property type="nucleotide sequence ID" value="NZ_BAABCZ010000016.1"/>
</dbReference>
<dbReference type="CDD" id="cd08071">
    <property type="entry name" value="MPN_DUF2466"/>
    <property type="match status" value="1"/>
</dbReference>
<dbReference type="Pfam" id="PF04002">
    <property type="entry name" value="RadC"/>
    <property type="match status" value="1"/>
</dbReference>
<evidence type="ECO:0000313" key="7">
    <source>
        <dbReference type="EMBL" id="MDO5986137.1"/>
    </source>
</evidence>
<dbReference type="InterPro" id="IPR020891">
    <property type="entry name" value="UPF0758_CS"/>
</dbReference>
<keyword evidence="5" id="KW-0482">Metalloprotease</keyword>
<reference evidence="7" key="1">
    <citation type="submission" date="2023-07" db="EMBL/GenBank/DDBJ databases">
        <title>Two novel species in the genus Flavivirga.</title>
        <authorList>
            <person name="Kwon K."/>
        </authorList>
    </citation>
    <scope>NUCLEOTIDE SEQUENCE</scope>
    <source>
        <strain evidence="7">KACC 14157</strain>
    </source>
</reference>
<keyword evidence="2" id="KW-0479">Metal-binding</keyword>
<dbReference type="InterPro" id="IPR037518">
    <property type="entry name" value="MPN"/>
</dbReference>
<evidence type="ECO:0000256" key="3">
    <source>
        <dbReference type="ARBA" id="ARBA00022801"/>
    </source>
</evidence>
<dbReference type="Proteomes" id="UP001176891">
    <property type="component" value="Unassembled WGS sequence"/>
</dbReference>
<evidence type="ECO:0000256" key="2">
    <source>
        <dbReference type="ARBA" id="ARBA00022723"/>
    </source>
</evidence>
<dbReference type="Gene3D" id="3.40.140.10">
    <property type="entry name" value="Cytidine Deaminase, domain 2"/>
    <property type="match status" value="1"/>
</dbReference>
<organism evidence="7 8">
    <name type="scientific">Flavivirga amylovorans</name>
    <dbReference type="NCBI Taxonomy" id="870486"/>
    <lineage>
        <taxon>Bacteria</taxon>
        <taxon>Pseudomonadati</taxon>
        <taxon>Bacteroidota</taxon>
        <taxon>Flavobacteriia</taxon>
        <taxon>Flavobacteriales</taxon>
        <taxon>Flavobacteriaceae</taxon>
        <taxon>Flavivirga</taxon>
    </lineage>
</organism>
<evidence type="ECO:0000256" key="4">
    <source>
        <dbReference type="ARBA" id="ARBA00022833"/>
    </source>
</evidence>
<dbReference type="PROSITE" id="PS01302">
    <property type="entry name" value="UPF0758"/>
    <property type="match status" value="1"/>
</dbReference>
<dbReference type="InterPro" id="IPR025657">
    <property type="entry name" value="RadC_JAB"/>
</dbReference>